<accession>W8BTQ4</accession>
<comment type="catalytic activity">
    <reaction evidence="10">
        <text>D-xylose + NADP(+) = D-xylono-1,5-lactone + NADPH + H(+)</text>
        <dbReference type="Rhea" id="RHEA:22000"/>
        <dbReference type="ChEBI" id="CHEBI:15378"/>
        <dbReference type="ChEBI" id="CHEBI:15867"/>
        <dbReference type="ChEBI" id="CHEBI:53455"/>
        <dbReference type="ChEBI" id="CHEBI:57783"/>
        <dbReference type="ChEBI" id="CHEBI:58349"/>
        <dbReference type="EC" id="1.1.1.179"/>
    </reaction>
</comment>
<evidence type="ECO:0000256" key="10">
    <source>
        <dbReference type="ARBA" id="ARBA00049233"/>
    </source>
</evidence>
<evidence type="ECO:0000256" key="5">
    <source>
        <dbReference type="ARBA" id="ARBA00040603"/>
    </source>
</evidence>
<dbReference type="GeneID" id="105664445"/>
<reference evidence="13" key="3">
    <citation type="submission" date="2020-11" db="EMBL/GenBank/DDBJ databases">
        <authorList>
            <person name="Whitehead M."/>
        </authorList>
    </citation>
    <scope>NUCLEOTIDE SEQUENCE</scope>
    <source>
        <strain evidence="13">EGII</strain>
    </source>
</reference>
<dbReference type="PANTHER" id="PTHR22604">
    <property type="entry name" value="OXIDOREDUCTASES"/>
    <property type="match status" value="1"/>
</dbReference>
<evidence type="ECO:0000256" key="3">
    <source>
        <dbReference type="ARBA" id="ARBA00038853"/>
    </source>
</evidence>
<evidence type="ECO:0000313" key="15">
    <source>
        <dbReference type="Proteomes" id="UP000606786"/>
    </source>
</evidence>
<evidence type="ECO:0000259" key="11">
    <source>
        <dbReference type="Pfam" id="PF01408"/>
    </source>
</evidence>
<sequence length="333" mass="37146">MALRWGIASAGKISHDFAVALSTLPASDHKLVAIAARQKDRAEEFAKLHEIPNAFGNYKELAEFTGVDVVYVGALNPQHLEIASLFIEHGKHVLCEKPLCMNYKQSKQLIDLAKSKKVFLMEAIWSRFFPAYQYVRQQIKNGALGEIKEVEVAFGFNLGGVDRLTKKDLGGGVVLDLGVYTIQASQWGFQEAPQKVIAKGELNEEGVDQHIEAELQYSGGRVGKLIFSGKQELANKAIFKGTKGEITLENFWCPTKLIDVDGKEKEWPLPKAKLTTNYQRSEGLRYEAEATRQSILKGEIENENVSHKDSLIIATIQDDIRRQVGVVYPADKE</sequence>
<dbReference type="SUPFAM" id="SSF55347">
    <property type="entry name" value="Glyceraldehyde-3-phosphate dehydrogenase-like, C-terminal domain"/>
    <property type="match status" value="1"/>
</dbReference>
<dbReference type="AlphaFoldDB" id="W8BTQ4"/>
<proteinExistence type="evidence at transcript level"/>
<evidence type="ECO:0000256" key="1">
    <source>
        <dbReference type="ARBA" id="ARBA00010928"/>
    </source>
</evidence>
<dbReference type="Gene3D" id="3.30.360.10">
    <property type="entry name" value="Dihydrodipicolinate Reductase, domain 2"/>
    <property type="match status" value="1"/>
</dbReference>
<dbReference type="EMBL" id="CAJHJT010000012">
    <property type="protein sequence ID" value="CAD7000118.1"/>
    <property type="molecule type" value="Genomic_DNA"/>
</dbReference>
<evidence type="ECO:0000256" key="4">
    <source>
        <dbReference type="ARBA" id="ARBA00038984"/>
    </source>
</evidence>
<comment type="catalytic activity">
    <reaction evidence="9">
        <text>(1R,2R)-1,2-dihydrobenzene-1,2-diol + NADP(+) = catechol + NADPH + H(+)</text>
        <dbReference type="Rhea" id="RHEA:16729"/>
        <dbReference type="ChEBI" id="CHEBI:10702"/>
        <dbReference type="ChEBI" id="CHEBI:15378"/>
        <dbReference type="ChEBI" id="CHEBI:18135"/>
        <dbReference type="ChEBI" id="CHEBI:57783"/>
        <dbReference type="ChEBI" id="CHEBI:58349"/>
        <dbReference type="EC" id="1.3.1.20"/>
    </reaction>
</comment>
<dbReference type="GO" id="GO:0000166">
    <property type="term" value="F:nucleotide binding"/>
    <property type="evidence" value="ECO:0007669"/>
    <property type="project" value="InterPro"/>
</dbReference>
<reference evidence="14" key="1">
    <citation type="submission" date="2013-07" db="EMBL/GenBank/DDBJ databases">
        <authorList>
            <person name="Geib S."/>
        </authorList>
    </citation>
    <scope>NUCLEOTIDE SEQUENCE</scope>
</reference>
<dbReference type="GO" id="GO:0047115">
    <property type="term" value="F:trans-1,2-dihydrobenzene-1,2-diol dehydrogenase activity"/>
    <property type="evidence" value="ECO:0007669"/>
    <property type="project" value="UniProtKB-EC"/>
</dbReference>
<evidence type="ECO:0000313" key="14">
    <source>
        <dbReference type="EMBL" id="JAC02568.1"/>
    </source>
</evidence>
<reference evidence="14" key="2">
    <citation type="journal article" date="2014" name="BMC Genomics">
        <title>A genomic perspective to assessing quality of mass-reared SIT flies used in Mediterranean fruit fly (Ceratitis capitata) eradication in California.</title>
        <authorList>
            <person name="Calla B."/>
            <person name="Hall B."/>
            <person name="Hou S."/>
            <person name="Geib S.M."/>
        </authorList>
    </citation>
    <scope>NUCLEOTIDE SEQUENCE</scope>
</reference>
<dbReference type="EC" id="1.3.1.20" evidence="3"/>
<dbReference type="InterPro" id="IPR050984">
    <property type="entry name" value="Gfo/Idh/MocA_domain"/>
</dbReference>
<evidence type="ECO:0000313" key="13">
    <source>
        <dbReference type="EMBL" id="CAD7000118.1"/>
    </source>
</evidence>
<dbReference type="EMBL" id="GAMC01003995">
    <property type="protein sequence ID" value="JAC02561.1"/>
    <property type="molecule type" value="mRNA"/>
</dbReference>
<feature type="domain" description="GFO/IDH/MocA-like oxidoreductase" evidence="12">
    <location>
        <begin position="132"/>
        <end position="246"/>
    </location>
</feature>
<evidence type="ECO:0000256" key="8">
    <source>
        <dbReference type="ARBA" id="ARBA00043025"/>
    </source>
</evidence>
<dbReference type="InterPro" id="IPR000683">
    <property type="entry name" value="Gfo/Idh/MocA-like_OxRdtase_N"/>
</dbReference>
<feature type="domain" description="Gfo/Idh/MocA-like oxidoreductase N-terminal" evidence="11">
    <location>
        <begin position="4"/>
        <end position="121"/>
    </location>
</feature>
<dbReference type="Gene3D" id="3.40.50.720">
    <property type="entry name" value="NAD(P)-binding Rossmann-like Domain"/>
    <property type="match status" value="1"/>
</dbReference>
<dbReference type="EMBL" id="GAMC01003992">
    <property type="protein sequence ID" value="JAC02564.1"/>
    <property type="molecule type" value="mRNA"/>
</dbReference>
<dbReference type="InterPro" id="IPR036291">
    <property type="entry name" value="NAD(P)-bd_dom_sf"/>
</dbReference>
<keyword evidence="2" id="KW-0560">Oxidoreductase</keyword>
<dbReference type="InterPro" id="IPR055170">
    <property type="entry name" value="GFO_IDH_MocA-like_dom"/>
</dbReference>
<evidence type="ECO:0000256" key="2">
    <source>
        <dbReference type="ARBA" id="ARBA00023002"/>
    </source>
</evidence>
<dbReference type="Pfam" id="PF01408">
    <property type="entry name" value="GFO_IDH_MocA"/>
    <property type="match status" value="1"/>
</dbReference>
<dbReference type="GO" id="GO:0047837">
    <property type="term" value="F:D-xylose 1-dehydrogenase (NADP+) activity"/>
    <property type="evidence" value="ECO:0007669"/>
    <property type="project" value="UniProtKB-EC"/>
</dbReference>
<protein>
    <recommendedName>
        <fullName evidence="5">Trans-1,2-dihydrobenzene-1,2-diol dehydrogenase</fullName>
        <ecNumber evidence="4">1.1.1.179</ecNumber>
        <ecNumber evidence="3">1.3.1.20</ecNumber>
    </recommendedName>
    <alternativeName>
        <fullName evidence="8">D-xylose 1-dehydrogenase</fullName>
    </alternativeName>
    <alternativeName>
        <fullName evidence="7">D-xylose-NADP dehydrogenase</fullName>
    </alternativeName>
    <alternativeName>
        <fullName evidence="6">Dimeric dihydrodiol dehydrogenase</fullName>
    </alternativeName>
</protein>
<dbReference type="Proteomes" id="UP000606786">
    <property type="component" value="Unassembled WGS sequence"/>
</dbReference>
<gene>
    <name evidence="14" type="primary">DHDH</name>
    <name evidence="13" type="ORF">CCAP1982_LOCUS8613</name>
</gene>
<keyword evidence="15" id="KW-1185">Reference proteome</keyword>
<evidence type="ECO:0000259" key="12">
    <source>
        <dbReference type="Pfam" id="PF22725"/>
    </source>
</evidence>
<dbReference type="Pfam" id="PF22725">
    <property type="entry name" value="GFO_IDH_MocA_C3"/>
    <property type="match status" value="1"/>
</dbReference>
<comment type="similarity">
    <text evidence="1">Belongs to the Gfo/Idh/MocA family.</text>
</comment>
<organism evidence="14">
    <name type="scientific">Ceratitis capitata</name>
    <name type="common">Mediterranean fruit fly</name>
    <name type="synonym">Tephritis capitata</name>
    <dbReference type="NCBI Taxonomy" id="7213"/>
    <lineage>
        <taxon>Eukaryota</taxon>
        <taxon>Metazoa</taxon>
        <taxon>Ecdysozoa</taxon>
        <taxon>Arthropoda</taxon>
        <taxon>Hexapoda</taxon>
        <taxon>Insecta</taxon>
        <taxon>Pterygota</taxon>
        <taxon>Neoptera</taxon>
        <taxon>Endopterygota</taxon>
        <taxon>Diptera</taxon>
        <taxon>Brachycera</taxon>
        <taxon>Muscomorpha</taxon>
        <taxon>Tephritoidea</taxon>
        <taxon>Tephritidae</taxon>
        <taxon>Ceratitis</taxon>
        <taxon>Ceratitis</taxon>
    </lineage>
</organism>
<dbReference type="PANTHER" id="PTHR22604:SF105">
    <property type="entry name" value="TRANS-1,2-DIHYDROBENZENE-1,2-DIOL DEHYDROGENASE"/>
    <property type="match status" value="1"/>
</dbReference>
<dbReference type="EC" id="1.1.1.179" evidence="4"/>
<name>W8BTQ4_CERCA</name>
<dbReference type="SUPFAM" id="SSF51735">
    <property type="entry name" value="NAD(P)-binding Rossmann-fold domains"/>
    <property type="match status" value="1"/>
</dbReference>
<dbReference type="EMBL" id="GAMC01003988">
    <property type="protein sequence ID" value="JAC02568.1"/>
    <property type="molecule type" value="mRNA"/>
</dbReference>
<evidence type="ECO:0000256" key="9">
    <source>
        <dbReference type="ARBA" id="ARBA00047423"/>
    </source>
</evidence>
<evidence type="ECO:0000256" key="7">
    <source>
        <dbReference type="ARBA" id="ARBA00042988"/>
    </source>
</evidence>
<evidence type="ECO:0000256" key="6">
    <source>
        <dbReference type="ARBA" id="ARBA00042926"/>
    </source>
</evidence>
<dbReference type="KEGG" id="ccat:105664445"/>
<dbReference type="OrthoDB" id="2129491at2759"/>